<dbReference type="AlphaFoldDB" id="A0A4D6NLV6"/>
<evidence type="ECO:0000256" key="2">
    <source>
        <dbReference type="SAM" id="SignalP"/>
    </source>
</evidence>
<sequence>MAFNLMLLFCFVAVMNTEVVPSSARNLKSTTTATTSPEVVTSTENIEHHHKVEADARSNYKVEKKEDKYDKNQIFPPMLPLPPLPLPNIPGLPPALPLPPVTITHAHFSAPSPPT</sequence>
<dbReference type="Gramene" id="Vigun09g046400.1.v1.2">
    <property type="protein sequence ID" value="Vigun09g046400.1.v1.2.CDS.1"/>
    <property type="gene ID" value="Vigun09g046400.v1.2"/>
</dbReference>
<keyword evidence="4" id="KW-1185">Reference proteome</keyword>
<protein>
    <submittedName>
        <fullName evidence="3">Uncharacterized protein</fullName>
    </submittedName>
</protein>
<name>A0A4D6NLV6_VIGUN</name>
<feature type="compositionally biased region" description="Basic and acidic residues" evidence="1">
    <location>
        <begin position="45"/>
        <end position="62"/>
    </location>
</feature>
<accession>A0A4D6NLV6</accession>
<dbReference type="Proteomes" id="UP000501690">
    <property type="component" value="Linkage Group LG11"/>
</dbReference>
<dbReference type="EMBL" id="CP039355">
    <property type="protein sequence ID" value="QCE13654.1"/>
    <property type="molecule type" value="Genomic_DNA"/>
</dbReference>
<evidence type="ECO:0000313" key="3">
    <source>
        <dbReference type="EMBL" id="QCE13654.1"/>
    </source>
</evidence>
<gene>
    <name evidence="3" type="ORF">DEO72_LG11g649</name>
</gene>
<feature type="chain" id="PRO_5020029837" evidence="2">
    <location>
        <begin position="18"/>
        <end position="115"/>
    </location>
</feature>
<evidence type="ECO:0000313" key="4">
    <source>
        <dbReference type="Proteomes" id="UP000501690"/>
    </source>
</evidence>
<reference evidence="3 4" key="1">
    <citation type="submission" date="2019-04" db="EMBL/GenBank/DDBJ databases">
        <title>An improved genome assembly and genetic linkage map for asparagus bean, Vigna unguiculata ssp. sesquipedialis.</title>
        <authorList>
            <person name="Xia Q."/>
            <person name="Zhang R."/>
            <person name="Dong Y."/>
        </authorList>
    </citation>
    <scope>NUCLEOTIDE SEQUENCE [LARGE SCALE GENOMIC DNA]</scope>
    <source>
        <tissue evidence="3">Leaf</tissue>
    </source>
</reference>
<proteinExistence type="predicted"/>
<feature type="region of interest" description="Disordered" evidence="1">
    <location>
        <begin position="24"/>
        <end position="62"/>
    </location>
</feature>
<keyword evidence="2" id="KW-0732">Signal</keyword>
<organism evidence="3 4">
    <name type="scientific">Vigna unguiculata</name>
    <name type="common">Cowpea</name>
    <dbReference type="NCBI Taxonomy" id="3917"/>
    <lineage>
        <taxon>Eukaryota</taxon>
        <taxon>Viridiplantae</taxon>
        <taxon>Streptophyta</taxon>
        <taxon>Embryophyta</taxon>
        <taxon>Tracheophyta</taxon>
        <taxon>Spermatophyta</taxon>
        <taxon>Magnoliopsida</taxon>
        <taxon>eudicotyledons</taxon>
        <taxon>Gunneridae</taxon>
        <taxon>Pentapetalae</taxon>
        <taxon>rosids</taxon>
        <taxon>fabids</taxon>
        <taxon>Fabales</taxon>
        <taxon>Fabaceae</taxon>
        <taxon>Papilionoideae</taxon>
        <taxon>50 kb inversion clade</taxon>
        <taxon>NPAAA clade</taxon>
        <taxon>indigoferoid/millettioid clade</taxon>
        <taxon>Phaseoleae</taxon>
        <taxon>Vigna</taxon>
    </lineage>
</organism>
<feature type="compositionally biased region" description="Low complexity" evidence="1">
    <location>
        <begin position="29"/>
        <end position="44"/>
    </location>
</feature>
<evidence type="ECO:0000256" key="1">
    <source>
        <dbReference type="SAM" id="MobiDB-lite"/>
    </source>
</evidence>
<feature type="signal peptide" evidence="2">
    <location>
        <begin position="1"/>
        <end position="17"/>
    </location>
</feature>